<comment type="caution">
    <text evidence="4">The sequence shown here is derived from an EMBL/GenBank/DDBJ whole genome shotgun (WGS) entry which is preliminary data.</text>
</comment>
<dbReference type="Gene3D" id="2.120.10.30">
    <property type="entry name" value="TolB, C-terminal domain"/>
    <property type="match status" value="1"/>
</dbReference>
<dbReference type="InterPro" id="IPR011042">
    <property type="entry name" value="6-blade_b-propeller_TolB-like"/>
</dbReference>
<dbReference type="Pfam" id="PF22807">
    <property type="entry name" value="TrAA12"/>
    <property type="match status" value="1"/>
</dbReference>
<organism evidence="4 5">
    <name type="scientific">Ramlibacter monticola</name>
    <dbReference type="NCBI Taxonomy" id="1926872"/>
    <lineage>
        <taxon>Bacteria</taxon>
        <taxon>Pseudomonadati</taxon>
        <taxon>Pseudomonadota</taxon>
        <taxon>Betaproteobacteria</taxon>
        <taxon>Burkholderiales</taxon>
        <taxon>Comamonadaceae</taxon>
        <taxon>Ramlibacter</taxon>
    </lineage>
</organism>
<dbReference type="InterPro" id="IPR054539">
    <property type="entry name" value="Beta-prop_PDH"/>
</dbReference>
<gene>
    <name evidence="4" type="ORF">JJ685_17065</name>
</gene>
<dbReference type="Proteomes" id="UP000599109">
    <property type="component" value="Unassembled WGS sequence"/>
</dbReference>
<feature type="signal peptide" evidence="2">
    <location>
        <begin position="1"/>
        <end position="23"/>
    </location>
</feature>
<dbReference type="PANTHER" id="PTHR33546:SF1">
    <property type="entry name" value="LARGE, MULTIFUNCTIONAL SECRETED PROTEIN"/>
    <property type="match status" value="1"/>
</dbReference>
<feature type="region of interest" description="Disordered" evidence="1">
    <location>
        <begin position="25"/>
        <end position="48"/>
    </location>
</feature>
<feature type="domain" description="Pyrroloquinoline quinone-dependent pyranose dehydrogenase beta-propeller" evidence="3">
    <location>
        <begin position="74"/>
        <end position="410"/>
    </location>
</feature>
<dbReference type="EMBL" id="JAEQNE010000004">
    <property type="protein sequence ID" value="MBL0392851.1"/>
    <property type="molecule type" value="Genomic_DNA"/>
</dbReference>
<protein>
    <submittedName>
        <fullName evidence="4">PQQ-dependent sugar dehydrogenase</fullName>
    </submittedName>
</protein>
<sequence>MRSSAPLVAIAWLGLLAAGALQAQPAASPAPSDGKPPPSWQQGRSAAQEKSPLHPFAPILTGRPASELPVDKLKVPPGFKVDVWADGVPEARSLALGDKGTVFASNRNLTDVYAITDRGGKREVKKVLSGLKSPNGIVFSKGTLYVAERHRITRYDGIEDRLDNPPEAKVVVDNLDPTNQPGHFWKYLAMGPDNKLYFNIGAPGNIVMPSYMQATVMRVDPRTGTLETVASGVRNSVGMDFHPKTKELWFTNHARDWVDDDTPADTLHRVSRKGMHFGYPFCHQGDFTDPEFGGNRSCAEFDKPAAKLGSHIAPLGMRFYTGGMFPADYRDNIFIAMHGSWNRTTKQGYNVMRVQVDGKGGVKMTPFLEGFLQDAKADPPMWGRPVDVLQMRDGSLLVSDDYNGVIYRISYAK</sequence>
<dbReference type="InterPro" id="IPR011041">
    <property type="entry name" value="Quinoprot_gluc/sorb_DH_b-prop"/>
</dbReference>
<evidence type="ECO:0000256" key="2">
    <source>
        <dbReference type="SAM" id="SignalP"/>
    </source>
</evidence>
<evidence type="ECO:0000313" key="5">
    <source>
        <dbReference type="Proteomes" id="UP000599109"/>
    </source>
</evidence>
<keyword evidence="2" id="KW-0732">Signal</keyword>
<dbReference type="RefSeq" id="WP_201675527.1">
    <property type="nucleotide sequence ID" value="NZ_JAEQNE010000004.1"/>
</dbReference>
<name>A0A937CU02_9BURK</name>
<reference evidence="4 5" key="1">
    <citation type="journal article" date="2017" name="Int. J. Syst. Evol. Microbiol.">
        <title>Ramlibacter monticola sp. nov., isolated from forest soil.</title>
        <authorList>
            <person name="Chaudhary D.K."/>
            <person name="Kim J."/>
        </authorList>
    </citation>
    <scope>NUCLEOTIDE SEQUENCE [LARGE SCALE GENOMIC DNA]</scope>
    <source>
        <strain evidence="4 5">KACC 19175</strain>
    </source>
</reference>
<evidence type="ECO:0000259" key="3">
    <source>
        <dbReference type="Pfam" id="PF22807"/>
    </source>
</evidence>
<dbReference type="SUPFAM" id="SSF50952">
    <property type="entry name" value="Soluble quinoprotein glucose dehydrogenase"/>
    <property type="match status" value="1"/>
</dbReference>
<evidence type="ECO:0000256" key="1">
    <source>
        <dbReference type="SAM" id="MobiDB-lite"/>
    </source>
</evidence>
<dbReference type="PANTHER" id="PTHR33546">
    <property type="entry name" value="LARGE, MULTIFUNCTIONAL SECRETED PROTEIN-RELATED"/>
    <property type="match status" value="1"/>
</dbReference>
<keyword evidence="5" id="KW-1185">Reference proteome</keyword>
<proteinExistence type="predicted"/>
<feature type="chain" id="PRO_5036829560" evidence="2">
    <location>
        <begin position="24"/>
        <end position="413"/>
    </location>
</feature>
<accession>A0A937CU02</accession>
<evidence type="ECO:0000313" key="4">
    <source>
        <dbReference type="EMBL" id="MBL0392851.1"/>
    </source>
</evidence>
<dbReference type="AlphaFoldDB" id="A0A937CU02"/>